<evidence type="ECO:0000313" key="3">
    <source>
        <dbReference type="Proteomes" id="UP001632038"/>
    </source>
</evidence>
<dbReference type="InterPro" id="IPR011009">
    <property type="entry name" value="Kinase-like_dom_sf"/>
</dbReference>
<dbReference type="Proteomes" id="UP001632038">
    <property type="component" value="Unassembled WGS sequence"/>
</dbReference>
<keyword evidence="3" id="KW-1185">Reference proteome</keyword>
<gene>
    <name evidence="2" type="ORF">CASFOL_029157</name>
</gene>
<dbReference type="AlphaFoldDB" id="A0ABD3CC66"/>
<name>A0ABD3CC66_9LAMI</name>
<feature type="compositionally biased region" description="Low complexity" evidence="1">
    <location>
        <begin position="49"/>
        <end position="62"/>
    </location>
</feature>
<feature type="region of interest" description="Disordered" evidence="1">
    <location>
        <begin position="1"/>
        <end position="77"/>
    </location>
</feature>
<feature type="compositionally biased region" description="Pro residues" evidence="1">
    <location>
        <begin position="20"/>
        <end position="31"/>
    </location>
</feature>
<evidence type="ECO:0000313" key="2">
    <source>
        <dbReference type="EMBL" id="KAL3626944.1"/>
    </source>
</evidence>
<accession>A0ABD3CC66</accession>
<proteinExistence type="predicted"/>
<feature type="compositionally biased region" description="Polar residues" evidence="1">
    <location>
        <begin position="1"/>
        <end position="10"/>
    </location>
</feature>
<organism evidence="2 3">
    <name type="scientific">Castilleja foliolosa</name>
    <dbReference type="NCBI Taxonomy" id="1961234"/>
    <lineage>
        <taxon>Eukaryota</taxon>
        <taxon>Viridiplantae</taxon>
        <taxon>Streptophyta</taxon>
        <taxon>Embryophyta</taxon>
        <taxon>Tracheophyta</taxon>
        <taxon>Spermatophyta</taxon>
        <taxon>Magnoliopsida</taxon>
        <taxon>eudicotyledons</taxon>
        <taxon>Gunneridae</taxon>
        <taxon>Pentapetalae</taxon>
        <taxon>asterids</taxon>
        <taxon>lamiids</taxon>
        <taxon>Lamiales</taxon>
        <taxon>Orobanchaceae</taxon>
        <taxon>Pedicularideae</taxon>
        <taxon>Castillejinae</taxon>
        <taxon>Castilleja</taxon>
    </lineage>
</organism>
<protein>
    <submittedName>
        <fullName evidence="2">Uncharacterized protein</fullName>
    </submittedName>
</protein>
<comment type="caution">
    <text evidence="2">The sequence shown here is derived from an EMBL/GenBank/DDBJ whole genome shotgun (WGS) entry which is preliminary data.</text>
</comment>
<dbReference type="EMBL" id="JAVIJP010000040">
    <property type="protein sequence ID" value="KAL3626944.1"/>
    <property type="molecule type" value="Genomic_DNA"/>
</dbReference>
<dbReference type="SUPFAM" id="SSF56112">
    <property type="entry name" value="Protein kinase-like (PK-like)"/>
    <property type="match status" value="1"/>
</dbReference>
<sequence length="148" mass="15958">MSRSQATESAAASALQVKIKPPPVVREPPPPHSHRAGSTIDGLTDSRLKTVPTTKKTETVPTKRAKLNNGQSQSRPHYKSAVMNILRGQNGSHFEPKPVPPPLPNKCDQEIEPGELDFSNTNLFGKGSFGEIVKACWGGTPVAVKSRK</sequence>
<evidence type="ECO:0000256" key="1">
    <source>
        <dbReference type="SAM" id="MobiDB-lite"/>
    </source>
</evidence>
<reference evidence="3" key="1">
    <citation type="journal article" date="2024" name="IScience">
        <title>Strigolactones Initiate the Formation of Haustorium-like Structures in Castilleja.</title>
        <authorList>
            <person name="Buerger M."/>
            <person name="Peterson D."/>
            <person name="Chory J."/>
        </authorList>
    </citation>
    <scope>NUCLEOTIDE SEQUENCE [LARGE SCALE GENOMIC DNA]</scope>
</reference>